<reference evidence="14" key="2">
    <citation type="submission" date="2025-08" db="UniProtKB">
        <authorList>
            <consortium name="Ensembl"/>
        </authorList>
    </citation>
    <scope>IDENTIFICATION</scope>
</reference>
<evidence type="ECO:0000256" key="4">
    <source>
        <dbReference type="ARBA" id="ARBA00022729"/>
    </source>
</evidence>
<dbReference type="InterPro" id="IPR016202">
    <property type="entry name" value="DNase_I"/>
</dbReference>
<dbReference type="InterPro" id="IPR036691">
    <property type="entry name" value="Endo/exonu/phosph_ase_sf"/>
</dbReference>
<dbReference type="Gene3D" id="3.60.10.10">
    <property type="entry name" value="Endonuclease/exonuclease/phosphatase"/>
    <property type="match status" value="1"/>
</dbReference>
<dbReference type="PROSITE" id="PS51257">
    <property type="entry name" value="PROKAR_LIPOPROTEIN"/>
    <property type="match status" value="1"/>
</dbReference>
<keyword evidence="5" id="KW-0255">Endonuclease</keyword>
<dbReference type="InParanoid" id="A0A669C3W9"/>
<dbReference type="SMART" id="SM00476">
    <property type="entry name" value="DNaseIc"/>
    <property type="match status" value="1"/>
</dbReference>
<evidence type="ECO:0000313" key="14">
    <source>
        <dbReference type="Ensembl" id="ENSONIP00000042477.1"/>
    </source>
</evidence>
<evidence type="ECO:0000256" key="3">
    <source>
        <dbReference type="ARBA" id="ARBA00022722"/>
    </source>
</evidence>
<dbReference type="GO" id="GO:0005634">
    <property type="term" value="C:nucleus"/>
    <property type="evidence" value="ECO:0007669"/>
    <property type="project" value="TreeGrafter"/>
</dbReference>
<protein>
    <recommendedName>
        <fullName evidence="10">Deoxyribonuclease-1-like 1</fullName>
    </recommendedName>
    <alternativeName>
        <fullName evidence="12">DNase X</fullName>
    </alternativeName>
    <alternativeName>
        <fullName evidence="11">Deoxyribonuclease I-like 1</fullName>
    </alternativeName>
</protein>
<evidence type="ECO:0000256" key="11">
    <source>
        <dbReference type="ARBA" id="ARBA00042003"/>
    </source>
</evidence>
<evidence type="ECO:0000313" key="15">
    <source>
        <dbReference type="Proteomes" id="UP000005207"/>
    </source>
</evidence>
<gene>
    <name evidence="14" type="primary">LOC100699025</name>
</gene>
<dbReference type="GO" id="GO:0004530">
    <property type="term" value="F:deoxyribonuclease I activity"/>
    <property type="evidence" value="ECO:0007669"/>
    <property type="project" value="TreeGrafter"/>
</dbReference>
<evidence type="ECO:0000256" key="12">
    <source>
        <dbReference type="ARBA" id="ARBA00043073"/>
    </source>
</evidence>
<evidence type="ECO:0000256" key="1">
    <source>
        <dbReference type="ARBA" id="ARBA00004240"/>
    </source>
</evidence>
<evidence type="ECO:0000256" key="2">
    <source>
        <dbReference type="ARBA" id="ARBA00007359"/>
    </source>
</evidence>
<dbReference type="Proteomes" id="UP000005207">
    <property type="component" value="Linkage group LG20"/>
</dbReference>
<dbReference type="PANTHER" id="PTHR11371:SF28">
    <property type="entry name" value="DEOXYRIBONUCLEASE-1-LIKE 1"/>
    <property type="match status" value="1"/>
</dbReference>
<dbReference type="PROSITE" id="PS00919">
    <property type="entry name" value="DNASE_I_1"/>
    <property type="match status" value="1"/>
</dbReference>
<keyword evidence="8" id="KW-1015">Disulfide bond</keyword>
<dbReference type="PANTHER" id="PTHR11371">
    <property type="entry name" value="DEOXYRIBONUCLEASE"/>
    <property type="match status" value="1"/>
</dbReference>
<reference evidence="14" key="3">
    <citation type="submission" date="2025-09" db="UniProtKB">
        <authorList>
            <consortium name="Ensembl"/>
        </authorList>
    </citation>
    <scope>IDENTIFICATION</scope>
</reference>
<dbReference type="Pfam" id="PF03372">
    <property type="entry name" value="Exo_endo_phos"/>
    <property type="match status" value="1"/>
</dbReference>
<feature type="domain" description="Endonuclease/exonuclease/phosphatase" evidence="13">
    <location>
        <begin position="63"/>
        <end position="310"/>
    </location>
</feature>
<dbReference type="GO" id="GO:0005783">
    <property type="term" value="C:endoplasmic reticulum"/>
    <property type="evidence" value="ECO:0007669"/>
    <property type="project" value="UniProtKB-SubCell"/>
</dbReference>
<dbReference type="Ensembl" id="ENSONIT00000093543.1">
    <property type="protein sequence ID" value="ENSONIP00000042477.1"/>
    <property type="gene ID" value="ENSONIG00000014719.2"/>
</dbReference>
<evidence type="ECO:0000256" key="10">
    <source>
        <dbReference type="ARBA" id="ARBA00041152"/>
    </source>
</evidence>
<dbReference type="PRINTS" id="PR00130">
    <property type="entry name" value="DNASEI"/>
</dbReference>
<accession>A0A669C3W9</accession>
<evidence type="ECO:0000256" key="7">
    <source>
        <dbReference type="ARBA" id="ARBA00022824"/>
    </source>
</evidence>
<keyword evidence="9" id="KW-0325">Glycoprotein</keyword>
<comment type="subcellular location">
    <subcellularLocation>
        <location evidence="1">Endoplasmic reticulum</location>
    </subcellularLocation>
</comment>
<dbReference type="AlphaFoldDB" id="A0A669C3W9"/>
<proteinExistence type="inferred from homology"/>
<dbReference type="GO" id="GO:0003677">
    <property type="term" value="F:DNA binding"/>
    <property type="evidence" value="ECO:0007669"/>
    <property type="project" value="TreeGrafter"/>
</dbReference>
<keyword evidence="6" id="KW-0378">Hydrolase</keyword>
<dbReference type="InterPro" id="IPR005135">
    <property type="entry name" value="Endo/exonuclease/phosphatase"/>
</dbReference>
<organism evidence="14 15">
    <name type="scientific">Oreochromis niloticus</name>
    <name type="common">Nile tilapia</name>
    <name type="synonym">Tilapia nilotica</name>
    <dbReference type="NCBI Taxonomy" id="8128"/>
    <lineage>
        <taxon>Eukaryota</taxon>
        <taxon>Metazoa</taxon>
        <taxon>Chordata</taxon>
        <taxon>Craniata</taxon>
        <taxon>Vertebrata</taxon>
        <taxon>Euteleostomi</taxon>
        <taxon>Actinopterygii</taxon>
        <taxon>Neopterygii</taxon>
        <taxon>Teleostei</taxon>
        <taxon>Neoteleostei</taxon>
        <taxon>Acanthomorphata</taxon>
        <taxon>Ovalentaria</taxon>
        <taxon>Cichlomorphae</taxon>
        <taxon>Cichliformes</taxon>
        <taxon>Cichlidae</taxon>
        <taxon>African cichlids</taxon>
        <taxon>Pseudocrenilabrinae</taxon>
        <taxon>Oreochromini</taxon>
        <taxon>Oreochromis</taxon>
    </lineage>
</organism>
<dbReference type="GeneTree" id="ENSGT00950000182846"/>
<comment type="similarity">
    <text evidence="2">Belongs to the DNase I family.</text>
</comment>
<dbReference type="OMA" id="DICLLQH"/>
<reference evidence="15" key="1">
    <citation type="submission" date="2012-01" db="EMBL/GenBank/DDBJ databases">
        <title>The Genome Sequence of Oreochromis niloticus (Nile Tilapia).</title>
        <authorList>
            <consortium name="Broad Institute Genome Assembly Team"/>
            <consortium name="Broad Institute Sequencing Platform"/>
            <person name="Di Palma F."/>
            <person name="Johnson J."/>
            <person name="Lander E.S."/>
            <person name="Lindblad-Toh K."/>
        </authorList>
    </citation>
    <scope>NUCLEOTIDE SEQUENCE [LARGE SCALE GENOMIC DNA]</scope>
</reference>
<sequence length="345" mass="39322">MVMSRVHVVVTGLCGCSDDGRRKSNCTTICRDPTMRWRSSGLSLFLLLSIFVLKSATELRICAYNVQKFDSAKASNERLMHYLKLILTRCDISLLQHVVDPDGQAIEKLLSMLNRGSDRYEEYDYKAVASESLGNSPDDMQKYVFIYRMQTVNVTGQYQYRSKQSFVREPFVVGFQSKNASIDKFILVPLHSEPSKAVQEINKLYDVFVEVSKKWNNTNVMFLGDFHASCAYVKRSDRKNIRLFMKSEFSWLIRNREDTTVTDATSCAYDRIVVHGEPFLRAIKPFSAKVFDLGAEFKMSRSQVVQLSDHYPVEVVLKSSALFLQATPLSLTIASVIVRSFLSAL</sequence>
<keyword evidence="15" id="KW-1185">Reference proteome</keyword>
<dbReference type="GO" id="GO:0006308">
    <property type="term" value="P:DNA catabolic process"/>
    <property type="evidence" value="ECO:0007669"/>
    <property type="project" value="InterPro"/>
</dbReference>
<keyword evidence="7" id="KW-0256">Endoplasmic reticulum</keyword>
<evidence type="ECO:0000259" key="13">
    <source>
        <dbReference type="Pfam" id="PF03372"/>
    </source>
</evidence>
<dbReference type="InterPro" id="IPR018057">
    <property type="entry name" value="Deoxyribonuclease-1_AS"/>
</dbReference>
<evidence type="ECO:0000256" key="8">
    <source>
        <dbReference type="ARBA" id="ARBA00023157"/>
    </source>
</evidence>
<evidence type="ECO:0000256" key="5">
    <source>
        <dbReference type="ARBA" id="ARBA00022759"/>
    </source>
</evidence>
<evidence type="ECO:0000256" key="6">
    <source>
        <dbReference type="ARBA" id="ARBA00022801"/>
    </source>
</evidence>
<dbReference type="SUPFAM" id="SSF56219">
    <property type="entry name" value="DNase I-like"/>
    <property type="match status" value="1"/>
</dbReference>
<name>A0A669C3W9_ORENI</name>
<keyword evidence="4" id="KW-0732">Signal</keyword>
<keyword evidence="3" id="KW-0540">Nuclease</keyword>
<evidence type="ECO:0000256" key="9">
    <source>
        <dbReference type="ARBA" id="ARBA00023180"/>
    </source>
</evidence>